<evidence type="ECO:0008006" key="4">
    <source>
        <dbReference type="Google" id="ProtNLM"/>
    </source>
</evidence>
<protein>
    <recommendedName>
        <fullName evidence="4">Secreted protein</fullName>
    </recommendedName>
</protein>
<dbReference type="Proteomes" id="UP000053237">
    <property type="component" value="Unassembled WGS sequence"/>
</dbReference>
<sequence>MIGNHILFIRNIWGHVLVCIAILWEKRCNALGNEESLVGFYQKIEGHALACMRQVRSSVAIFLRTKKCVGFYQKIEGHALPESCKKNLKRCWSVSEKRGN</sequence>
<evidence type="ECO:0000256" key="1">
    <source>
        <dbReference type="SAM" id="SignalP"/>
    </source>
</evidence>
<evidence type="ECO:0000313" key="2">
    <source>
        <dbReference type="EMBL" id="CCI44873.1"/>
    </source>
</evidence>
<organism evidence="2 3">
    <name type="scientific">Albugo candida</name>
    <dbReference type="NCBI Taxonomy" id="65357"/>
    <lineage>
        <taxon>Eukaryota</taxon>
        <taxon>Sar</taxon>
        <taxon>Stramenopiles</taxon>
        <taxon>Oomycota</taxon>
        <taxon>Peronosporomycetes</taxon>
        <taxon>Albuginales</taxon>
        <taxon>Albuginaceae</taxon>
        <taxon>Albugo</taxon>
    </lineage>
</organism>
<reference evidence="2 3" key="1">
    <citation type="submission" date="2012-05" db="EMBL/GenBank/DDBJ databases">
        <title>Recombination and specialization in a pathogen metapopulation.</title>
        <authorList>
            <person name="Gardiner A."/>
            <person name="Kemen E."/>
            <person name="Schultz-Larsen T."/>
            <person name="MacLean D."/>
            <person name="Van Oosterhout C."/>
            <person name="Jones J.D.G."/>
        </authorList>
    </citation>
    <scope>NUCLEOTIDE SEQUENCE [LARGE SCALE GENOMIC DNA]</scope>
    <source>
        <strain evidence="2 3">Ac Nc2</strain>
    </source>
</reference>
<keyword evidence="1" id="KW-0732">Signal</keyword>
<dbReference type="EMBL" id="CAIX01000081">
    <property type="protein sequence ID" value="CCI44873.1"/>
    <property type="molecule type" value="Genomic_DNA"/>
</dbReference>
<feature type="chain" id="PRO_5001532401" description="Secreted protein" evidence="1">
    <location>
        <begin position="31"/>
        <end position="100"/>
    </location>
</feature>
<name>A0A024GDN5_9STRA</name>
<dbReference type="AlphaFoldDB" id="A0A024GDN5"/>
<proteinExistence type="predicted"/>
<dbReference type="InParanoid" id="A0A024GDN5"/>
<evidence type="ECO:0000313" key="3">
    <source>
        <dbReference type="Proteomes" id="UP000053237"/>
    </source>
</evidence>
<comment type="caution">
    <text evidence="2">The sequence shown here is derived from an EMBL/GenBank/DDBJ whole genome shotgun (WGS) entry which is preliminary data.</text>
</comment>
<gene>
    <name evidence="2" type="ORF">BN9_056970</name>
</gene>
<accession>A0A024GDN5</accession>
<feature type="signal peptide" evidence="1">
    <location>
        <begin position="1"/>
        <end position="30"/>
    </location>
</feature>
<keyword evidence="3" id="KW-1185">Reference proteome</keyword>